<evidence type="ECO:0000256" key="5">
    <source>
        <dbReference type="ARBA" id="ARBA00022801"/>
    </source>
</evidence>
<dbReference type="EMBL" id="CM002911">
    <property type="protein sequence ID" value="KMY95580.1"/>
    <property type="molecule type" value="Genomic_DNA"/>
</dbReference>
<evidence type="ECO:0000313" key="14">
    <source>
        <dbReference type="Proteomes" id="UP000035880"/>
    </source>
</evidence>
<dbReference type="Proteomes" id="UP000035880">
    <property type="component" value="Chromosome 2R"/>
</dbReference>
<dbReference type="PROSITE" id="PS00135">
    <property type="entry name" value="TRYPSIN_SER"/>
    <property type="match status" value="2"/>
</dbReference>
<dbReference type="SMART" id="SM00020">
    <property type="entry name" value="Tryp_SPc"/>
    <property type="match status" value="2"/>
</dbReference>
<evidence type="ECO:0000256" key="3">
    <source>
        <dbReference type="ARBA" id="ARBA00022670"/>
    </source>
</evidence>
<dbReference type="InterPro" id="IPR001314">
    <property type="entry name" value="Peptidase_S1A"/>
</dbReference>
<evidence type="ECO:0000256" key="11">
    <source>
        <dbReference type="SAM" id="SignalP"/>
    </source>
</evidence>
<sequence>MEIAAAVIILLTGIAFGNGQYPVSFLEPNCGVSISSYGNGNAVPMIVNGRPADMFANPWMALVYSGRSMCGGSLITNRFVLSAAHCVTDDHTDIYLGEFNRSTLTDCSTTSMPNAIQIAVDAYIKHPLYVEATQNDIALFRLATKVEFTDYVKPICLLTNYNLLNYVTTLTATGWGDTEQGVPSDVLKTTTLTQVDRSYCSRMFGTQVDWSHICAWDYTSSTCRGDSGGPLSAKITIGGVSRVVQFGIVSYGHRTCRMMGVYTNVLHHMNFIINAVRFADFQELALFSPRGDKPIHKKRNIPVANFIQPLAVCSYSWGMKNTEIFVLAVLLASSSVAVLGSVSGSFLEHPCGTVPIRKFKIHGGHDAPIASAPWMAMVMGEKGFHCGATLITNRFVLTAAHCIANGELKVRLGALDQEAEAQEFAVDAMFVHSDYDFNQHDLALLRLAKQVHYSENISPICLLLDPLFENIDEHIIKFRTYGWGQTESSPSSRMLQKTSLFNLRRSECAKQYSHQQINRNHICAERANANTCNGDSGGPLTAIVTYDHVQTVFQFGVTSFGHEDCSKATVFTNVMAHLDWIVNTVRRAGNM</sequence>
<organism evidence="13 14">
    <name type="scientific">Drosophila simulans</name>
    <name type="common">Fruit fly</name>
    <dbReference type="NCBI Taxonomy" id="7240"/>
    <lineage>
        <taxon>Eukaryota</taxon>
        <taxon>Metazoa</taxon>
        <taxon>Ecdysozoa</taxon>
        <taxon>Arthropoda</taxon>
        <taxon>Hexapoda</taxon>
        <taxon>Insecta</taxon>
        <taxon>Pterygota</taxon>
        <taxon>Neoptera</taxon>
        <taxon>Endopterygota</taxon>
        <taxon>Diptera</taxon>
        <taxon>Brachycera</taxon>
        <taxon>Muscomorpha</taxon>
        <taxon>Ephydroidea</taxon>
        <taxon>Drosophilidae</taxon>
        <taxon>Drosophila</taxon>
        <taxon>Sophophora</taxon>
    </lineage>
</organism>
<feature type="domain" description="Peptidase S1" evidence="12">
    <location>
        <begin position="46"/>
        <end position="277"/>
    </location>
</feature>
<name>A0A0J9U7T6_DROSI</name>
<evidence type="ECO:0000256" key="7">
    <source>
        <dbReference type="ARBA" id="ARBA00023145"/>
    </source>
</evidence>
<evidence type="ECO:0000313" key="13">
    <source>
        <dbReference type="EMBL" id="KMY95580.1"/>
    </source>
</evidence>
<dbReference type="SUPFAM" id="SSF50494">
    <property type="entry name" value="Trypsin-like serine proteases"/>
    <property type="match status" value="2"/>
</dbReference>
<reference evidence="13 14" key="1">
    <citation type="journal article" date="2013" name="Genome Res.">
        <title>A second-generation assembly of the Drosophila simulans genome provides new insights into patterns of lineage-specific divergence.</title>
        <authorList>
            <person name="Hu T.T."/>
            <person name="Eisen M.B."/>
            <person name="Thornton K.R."/>
            <person name="Andolfatto P."/>
        </authorList>
    </citation>
    <scope>NUCLEOTIDE SEQUENCE [LARGE SCALE GENOMIC DNA]</scope>
    <source>
        <strain evidence="14">w501</strain>
    </source>
</reference>
<dbReference type="GO" id="GO:0004252">
    <property type="term" value="F:serine-type endopeptidase activity"/>
    <property type="evidence" value="ECO:0007669"/>
    <property type="project" value="InterPro"/>
</dbReference>
<gene>
    <name evidence="13" type="primary">Dsim\GD25188</name>
    <name evidence="13" type="ORF">Dsimw501_GD25188</name>
</gene>
<keyword evidence="2" id="KW-0964">Secreted</keyword>
<dbReference type="CDD" id="cd00190">
    <property type="entry name" value="Tryp_SPc"/>
    <property type="match status" value="2"/>
</dbReference>
<dbReference type="FunFam" id="2.40.10.10:FF:000146">
    <property type="entry name" value="Serine protease 53"/>
    <property type="match status" value="2"/>
</dbReference>
<proteinExistence type="inferred from homology"/>
<dbReference type="Bgee" id="FBgn0196500">
    <property type="expression patterns" value="Expressed in multicellular organism and 1 other cell type or tissue"/>
</dbReference>
<keyword evidence="3 10" id="KW-0645">Protease</keyword>
<dbReference type="PRINTS" id="PR00722">
    <property type="entry name" value="CHYMOTRYPSIN"/>
</dbReference>
<feature type="signal peptide" evidence="11">
    <location>
        <begin position="1"/>
        <end position="19"/>
    </location>
</feature>
<dbReference type="InterPro" id="IPR009003">
    <property type="entry name" value="Peptidase_S1_PA"/>
</dbReference>
<dbReference type="PROSITE" id="PS50240">
    <property type="entry name" value="TRYPSIN_DOM"/>
    <property type="match status" value="2"/>
</dbReference>
<dbReference type="InterPro" id="IPR018114">
    <property type="entry name" value="TRYPSIN_HIS"/>
</dbReference>
<comment type="subcellular location">
    <subcellularLocation>
        <location evidence="1">Secreted</location>
    </subcellularLocation>
</comment>
<dbReference type="InterPro" id="IPR033116">
    <property type="entry name" value="TRYPSIN_SER"/>
</dbReference>
<evidence type="ECO:0000256" key="2">
    <source>
        <dbReference type="ARBA" id="ARBA00022525"/>
    </source>
</evidence>
<dbReference type="AlphaFoldDB" id="A0A0J9U7T6"/>
<protein>
    <recommendedName>
        <fullName evidence="12">Peptidase S1 domain-containing protein</fullName>
    </recommendedName>
</protein>
<dbReference type="OrthoDB" id="6219513at2759"/>
<dbReference type="Pfam" id="PF00089">
    <property type="entry name" value="Trypsin"/>
    <property type="match status" value="2"/>
</dbReference>
<dbReference type="GO" id="GO:0005576">
    <property type="term" value="C:extracellular region"/>
    <property type="evidence" value="ECO:0007669"/>
    <property type="project" value="UniProtKB-SubCell"/>
</dbReference>
<evidence type="ECO:0000256" key="9">
    <source>
        <dbReference type="ARBA" id="ARBA00024195"/>
    </source>
</evidence>
<comment type="similarity">
    <text evidence="9">Belongs to the peptidase S1 family. CLIP subfamily.</text>
</comment>
<dbReference type="InterPro" id="IPR051487">
    <property type="entry name" value="Ser/Thr_Proteases_Immune/Dev"/>
</dbReference>
<keyword evidence="5 10" id="KW-0378">Hydrolase</keyword>
<dbReference type="Gene3D" id="2.40.10.10">
    <property type="entry name" value="Trypsin-like serine proteases"/>
    <property type="match status" value="3"/>
</dbReference>
<dbReference type="InterPro" id="IPR001254">
    <property type="entry name" value="Trypsin_dom"/>
</dbReference>
<feature type="domain" description="Peptidase S1" evidence="12">
    <location>
        <begin position="361"/>
        <end position="586"/>
    </location>
</feature>
<evidence type="ECO:0000256" key="1">
    <source>
        <dbReference type="ARBA" id="ARBA00004613"/>
    </source>
</evidence>
<dbReference type="InterPro" id="IPR043504">
    <property type="entry name" value="Peptidase_S1_PA_chymotrypsin"/>
</dbReference>
<keyword evidence="6 10" id="KW-0720">Serine protease</keyword>
<dbReference type="PROSITE" id="PS00134">
    <property type="entry name" value="TRYPSIN_HIS"/>
    <property type="match status" value="2"/>
</dbReference>
<accession>A0A0J9U7T6</accession>
<keyword evidence="7" id="KW-0865">Zymogen</keyword>
<evidence type="ECO:0000256" key="8">
    <source>
        <dbReference type="ARBA" id="ARBA00023157"/>
    </source>
</evidence>
<feature type="chain" id="PRO_5005324132" description="Peptidase S1 domain-containing protein" evidence="11">
    <location>
        <begin position="20"/>
        <end position="591"/>
    </location>
</feature>
<evidence type="ECO:0000259" key="12">
    <source>
        <dbReference type="PROSITE" id="PS50240"/>
    </source>
</evidence>
<dbReference type="PANTHER" id="PTHR24256">
    <property type="entry name" value="TRYPTASE-RELATED"/>
    <property type="match status" value="1"/>
</dbReference>
<evidence type="ECO:0000256" key="4">
    <source>
        <dbReference type="ARBA" id="ARBA00022729"/>
    </source>
</evidence>
<evidence type="ECO:0000256" key="6">
    <source>
        <dbReference type="ARBA" id="ARBA00022825"/>
    </source>
</evidence>
<dbReference type="KEGG" id="dsi:Dsimw501_GD25188"/>
<keyword evidence="8" id="KW-1015">Disulfide bond</keyword>
<keyword evidence="4 11" id="KW-0732">Signal</keyword>
<dbReference type="GO" id="GO:0006508">
    <property type="term" value="P:proteolysis"/>
    <property type="evidence" value="ECO:0007669"/>
    <property type="project" value="UniProtKB-KW"/>
</dbReference>
<evidence type="ECO:0000256" key="10">
    <source>
        <dbReference type="RuleBase" id="RU363034"/>
    </source>
</evidence>